<proteinExistence type="predicted"/>
<dbReference type="CDD" id="cd02440">
    <property type="entry name" value="AdoMet_MTases"/>
    <property type="match status" value="1"/>
</dbReference>
<gene>
    <name evidence="8" type="ORF">U27_06879</name>
</gene>
<dbReference type="EC" id="2.1.1.72" evidence="1"/>
<dbReference type="Gene3D" id="3.40.50.150">
    <property type="entry name" value="Vaccinia Virus protein VP39"/>
    <property type="match status" value="1"/>
</dbReference>
<reference evidence="8" key="1">
    <citation type="journal article" date="2015" name="PeerJ">
        <title>First genomic representation of candidate bacterial phylum KSB3 points to enhanced environmental sensing as a trigger of wastewater bulking.</title>
        <authorList>
            <person name="Sekiguchi Y."/>
            <person name="Ohashi A."/>
            <person name="Parks D.H."/>
            <person name="Yamauchi T."/>
            <person name="Tyson G.W."/>
            <person name="Hugenholtz P."/>
        </authorList>
    </citation>
    <scope>NUCLEOTIDE SEQUENCE [LARGE SCALE GENOMIC DNA]</scope>
</reference>
<dbReference type="STRING" id="1499967.U27_06879"/>
<accession>A0A081C5N8</accession>
<keyword evidence="2 8" id="KW-0489">Methyltransferase</keyword>
<dbReference type="AlphaFoldDB" id="A0A081C5N8"/>
<keyword evidence="4" id="KW-0949">S-adenosyl-L-methionine</keyword>
<dbReference type="Pfam" id="PF02384">
    <property type="entry name" value="N6_Mtase"/>
    <property type="match status" value="1"/>
</dbReference>
<dbReference type="GO" id="GO:0032259">
    <property type="term" value="P:methylation"/>
    <property type="evidence" value="ECO:0007669"/>
    <property type="project" value="UniProtKB-KW"/>
</dbReference>
<dbReference type="eggNOG" id="COG0286">
    <property type="taxonomic scope" value="Bacteria"/>
</dbReference>
<dbReference type="PANTHER" id="PTHR42933">
    <property type="entry name" value="SLR6095 PROTEIN"/>
    <property type="match status" value="1"/>
</dbReference>
<evidence type="ECO:0000259" key="7">
    <source>
        <dbReference type="Pfam" id="PF02384"/>
    </source>
</evidence>
<protein>
    <recommendedName>
        <fullName evidence="1">site-specific DNA-methyltransferase (adenine-specific)</fullName>
        <ecNumber evidence="1">2.1.1.72</ecNumber>
    </recommendedName>
</protein>
<dbReference type="PRINTS" id="PR00507">
    <property type="entry name" value="N12N6MTFRASE"/>
</dbReference>
<evidence type="ECO:0000256" key="6">
    <source>
        <dbReference type="ARBA" id="ARBA00047942"/>
    </source>
</evidence>
<keyword evidence="3 8" id="KW-0808">Transferase</keyword>
<feature type="domain" description="DNA methylase adenine-specific" evidence="7">
    <location>
        <begin position="18"/>
        <end position="148"/>
    </location>
</feature>
<comment type="catalytic activity">
    <reaction evidence="6">
        <text>a 2'-deoxyadenosine in DNA + S-adenosyl-L-methionine = an N(6)-methyl-2'-deoxyadenosine in DNA + S-adenosyl-L-homocysteine + H(+)</text>
        <dbReference type="Rhea" id="RHEA:15197"/>
        <dbReference type="Rhea" id="RHEA-COMP:12418"/>
        <dbReference type="Rhea" id="RHEA-COMP:12419"/>
        <dbReference type="ChEBI" id="CHEBI:15378"/>
        <dbReference type="ChEBI" id="CHEBI:57856"/>
        <dbReference type="ChEBI" id="CHEBI:59789"/>
        <dbReference type="ChEBI" id="CHEBI:90615"/>
        <dbReference type="ChEBI" id="CHEBI:90616"/>
        <dbReference type="EC" id="2.1.1.72"/>
    </reaction>
</comment>
<dbReference type="EMBL" id="DF820471">
    <property type="protein sequence ID" value="GAK59893.1"/>
    <property type="molecule type" value="Genomic_DNA"/>
</dbReference>
<dbReference type="GO" id="GO:0003677">
    <property type="term" value="F:DNA binding"/>
    <property type="evidence" value="ECO:0007669"/>
    <property type="project" value="InterPro"/>
</dbReference>
<dbReference type="InterPro" id="IPR051537">
    <property type="entry name" value="DNA_Adenine_Mtase"/>
</dbReference>
<dbReference type="GO" id="GO:0009007">
    <property type="term" value="F:site-specific DNA-methyltransferase (adenine-specific) activity"/>
    <property type="evidence" value="ECO:0007669"/>
    <property type="project" value="UniProtKB-EC"/>
</dbReference>
<evidence type="ECO:0000256" key="4">
    <source>
        <dbReference type="ARBA" id="ARBA00022691"/>
    </source>
</evidence>
<evidence type="ECO:0000313" key="9">
    <source>
        <dbReference type="Proteomes" id="UP000030661"/>
    </source>
</evidence>
<organism evidence="8">
    <name type="scientific">Vecturithrix granuli</name>
    <dbReference type="NCBI Taxonomy" id="1499967"/>
    <lineage>
        <taxon>Bacteria</taxon>
        <taxon>Candidatus Moduliflexota</taxon>
        <taxon>Candidatus Vecturitrichia</taxon>
        <taxon>Candidatus Vecturitrichales</taxon>
        <taxon>Candidatus Vecturitrichaceae</taxon>
        <taxon>Candidatus Vecturithrix</taxon>
    </lineage>
</organism>
<dbReference type="InterPro" id="IPR002052">
    <property type="entry name" value="DNA_methylase_N6_adenine_CS"/>
</dbReference>
<dbReference type="SUPFAM" id="SSF53335">
    <property type="entry name" value="S-adenosyl-L-methionine-dependent methyltransferases"/>
    <property type="match status" value="1"/>
</dbReference>
<dbReference type="PANTHER" id="PTHR42933:SF4">
    <property type="entry name" value="TYPE I RESTRICTION ENZYME ECOKI METHYLASE SUBUNIT"/>
    <property type="match status" value="1"/>
</dbReference>
<evidence type="ECO:0000256" key="2">
    <source>
        <dbReference type="ARBA" id="ARBA00022603"/>
    </source>
</evidence>
<evidence type="ECO:0000256" key="5">
    <source>
        <dbReference type="ARBA" id="ARBA00022747"/>
    </source>
</evidence>
<sequence length="168" mass="18816">MGEFRRGCQSAGLRGLVGKSGQRREKGAGQYFTPRVLIQTIVKLMQPDPLQQPELKICDPACGTGGFLVAAYEWLIEKTHGAIPLDEVKRIKEQTYYGQDLVARPRRLALMNLFLHGLKPTIYLGDTIYEPERGERYDVILTNPPFGTGARGRHRPVTTLRLPLPISS</sequence>
<dbReference type="HOGENOM" id="CLU_1583299_0_0_0"/>
<evidence type="ECO:0000256" key="1">
    <source>
        <dbReference type="ARBA" id="ARBA00011900"/>
    </source>
</evidence>
<evidence type="ECO:0000256" key="3">
    <source>
        <dbReference type="ARBA" id="ARBA00022679"/>
    </source>
</evidence>
<keyword evidence="5" id="KW-0680">Restriction system</keyword>
<dbReference type="InterPro" id="IPR003356">
    <property type="entry name" value="DNA_methylase_A-5"/>
</dbReference>
<dbReference type="GO" id="GO:0009307">
    <property type="term" value="P:DNA restriction-modification system"/>
    <property type="evidence" value="ECO:0007669"/>
    <property type="project" value="UniProtKB-KW"/>
</dbReference>
<dbReference type="PROSITE" id="PS00092">
    <property type="entry name" value="N6_MTASE"/>
    <property type="match status" value="1"/>
</dbReference>
<dbReference type="Proteomes" id="UP000030661">
    <property type="component" value="Unassembled WGS sequence"/>
</dbReference>
<keyword evidence="9" id="KW-1185">Reference proteome</keyword>
<dbReference type="InterPro" id="IPR029063">
    <property type="entry name" value="SAM-dependent_MTases_sf"/>
</dbReference>
<name>A0A081C5N8_VECG1</name>
<dbReference type="GO" id="GO:0008170">
    <property type="term" value="F:N-methyltransferase activity"/>
    <property type="evidence" value="ECO:0007669"/>
    <property type="project" value="InterPro"/>
</dbReference>
<evidence type="ECO:0000313" key="8">
    <source>
        <dbReference type="EMBL" id="GAK59893.1"/>
    </source>
</evidence>